<dbReference type="KEGG" id="tng:GSTEN00028227G001"/>
<evidence type="ECO:0000313" key="1">
    <source>
        <dbReference type="EMBL" id="CAG07534.1"/>
    </source>
</evidence>
<name>Q4RVP8_TETNG</name>
<dbReference type="EMBL" id="CAAE01014991">
    <property type="protein sequence ID" value="CAG07534.1"/>
    <property type="molecule type" value="Genomic_DNA"/>
</dbReference>
<reference evidence="1" key="1">
    <citation type="journal article" date="2004" name="Nature">
        <title>Genome duplication in the teleost fish Tetraodon nigroviridis reveals the early vertebrate proto-karyotype.</title>
        <authorList>
            <person name="Jaillon O."/>
            <person name="Aury J.-M."/>
            <person name="Brunet F."/>
            <person name="Petit J.-L."/>
            <person name="Stange-Thomann N."/>
            <person name="Mauceli E."/>
            <person name="Bouneau L."/>
            <person name="Fischer C."/>
            <person name="Ozouf-Costaz C."/>
            <person name="Bernot A."/>
            <person name="Nicaud S."/>
            <person name="Jaffe D."/>
            <person name="Fisher S."/>
            <person name="Lutfalla G."/>
            <person name="Dossat C."/>
            <person name="Segurens B."/>
            <person name="Dasilva C."/>
            <person name="Salanoubat M."/>
            <person name="Levy M."/>
            <person name="Boudet N."/>
            <person name="Castellano S."/>
            <person name="Anthouard V."/>
            <person name="Jubin C."/>
            <person name="Castelli V."/>
            <person name="Katinka M."/>
            <person name="Vacherie B."/>
            <person name="Biemont C."/>
            <person name="Skalli Z."/>
            <person name="Cattolico L."/>
            <person name="Poulain J."/>
            <person name="De Berardinis V."/>
            <person name="Cruaud C."/>
            <person name="Duprat S."/>
            <person name="Brottier P."/>
            <person name="Coutanceau J.-P."/>
            <person name="Gouzy J."/>
            <person name="Parra G."/>
            <person name="Lardier G."/>
            <person name="Chapple C."/>
            <person name="McKernan K.J."/>
            <person name="McEwan P."/>
            <person name="Bosak S."/>
            <person name="Kellis M."/>
            <person name="Volff J.-N."/>
            <person name="Guigo R."/>
            <person name="Zody M.C."/>
            <person name="Mesirov J."/>
            <person name="Lindblad-Toh K."/>
            <person name="Birren B."/>
            <person name="Nusbaum C."/>
            <person name="Kahn D."/>
            <person name="Robinson-Rechavi M."/>
            <person name="Laudet V."/>
            <person name="Schachter V."/>
            <person name="Quetier F."/>
            <person name="Saurin W."/>
            <person name="Scarpelli C."/>
            <person name="Wincker P."/>
            <person name="Lander E.S."/>
            <person name="Weissenbach J."/>
            <person name="Roest Crollius H."/>
        </authorList>
    </citation>
    <scope>NUCLEOTIDE SEQUENCE [LARGE SCALE GENOMIC DNA]</scope>
</reference>
<proteinExistence type="predicted"/>
<reference evidence="1" key="2">
    <citation type="submission" date="2004-02" db="EMBL/GenBank/DDBJ databases">
        <authorList>
            <consortium name="Genoscope"/>
            <consortium name="Whitehead Institute Centre for Genome Research"/>
        </authorList>
    </citation>
    <scope>NUCLEOTIDE SEQUENCE</scope>
</reference>
<protein>
    <submittedName>
        <fullName evidence="1">(spotted green pufferfish) hypothetical protein</fullName>
    </submittedName>
</protein>
<gene>
    <name evidence="1" type="ORF">GSTENG00028227001</name>
</gene>
<accession>Q4RVP8</accession>
<dbReference type="AlphaFoldDB" id="Q4RVP8"/>
<sequence>MAEKDMIQKCEPCLPGAASLLESQWEDENLSLFFGAEES</sequence>
<comment type="caution">
    <text evidence="1">The sequence shown here is derived from an EMBL/GenBank/DDBJ whole genome shotgun (WGS) entry which is preliminary data.</text>
</comment>
<organism evidence="1">
    <name type="scientific">Tetraodon nigroviridis</name>
    <name type="common">Spotted green pufferfish</name>
    <name type="synonym">Chelonodon nigroviridis</name>
    <dbReference type="NCBI Taxonomy" id="99883"/>
    <lineage>
        <taxon>Eukaryota</taxon>
        <taxon>Metazoa</taxon>
        <taxon>Chordata</taxon>
        <taxon>Craniata</taxon>
        <taxon>Vertebrata</taxon>
        <taxon>Euteleostomi</taxon>
        <taxon>Actinopterygii</taxon>
        <taxon>Neopterygii</taxon>
        <taxon>Teleostei</taxon>
        <taxon>Neoteleostei</taxon>
        <taxon>Acanthomorphata</taxon>
        <taxon>Eupercaria</taxon>
        <taxon>Tetraodontiformes</taxon>
        <taxon>Tetradontoidea</taxon>
        <taxon>Tetraodontidae</taxon>
        <taxon>Tetraodon</taxon>
    </lineage>
</organism>